<protein>
    <submittedName>
        <fullName evidence="1">Multi-domain containing protein</fullName>
    </submittedName>
</protein>
<reference evidence="1" key="1">
    <citation type="submission" date="2022-03" db="EMBL/GenBank/DDBJ databases">
        <title>Draft genome sequence of Aduncisulcus paluster, a free-living microaerophilic Fornicata.</title>
        <authorList>
            <person name="Yuyama I."/>
            <person name="Kume K."/>
            <person name="Tamura T."/>
            <person name="Inagaki Y."/>
            <person name="Hashimoto T."/>
        </authorList>
    </citation>
    <scope>NUCLEOTIDE SEQUENCE</scope>
    <source>
        <strain evidence="1">NY0171</strain>
    </source>
</reference>
<evidence type="ECO:0000313" key="2">
    <source>
        <dbReference type="Proteomes" id="UP001057375"/>
    </source>
</evidence>
<dbReference type="Proteomes" id="UP001057375">
    <property type="component" value="Unassembled WGS sequence"/>
</dbReference>
<dbReference type="EMBL" id="BQXS01010921">
    <property type="protein sequence ID" value="GKT35097.1"/>
    <property type="molecule type" value="Genomic_DNA"/>
</dbReference>
<name>A0ABQ5KRJ9_9EUKA</name>
<dbReference type="SUPFAM" id="SSF57850">
    <property type="entry name" value="RING/U-box"/>
    <property type="match status" value="1"/>
</dbReference>
<dbReference type="PANTHER" id="PTHR12170">
    <property type="entry name" value="MACROPHAGE ERYTHROBLAST ATTACHER-RELATED"/>
    <property type="match status" value="1"/>
</dbReference>
<evidence type="ECO:0000313" key="1">
    <source>
        <dbReference type="EMBL" id="GKT35097.1"/>
    </source>
</evidence>
<dbReference type="InterPro" id="IPR045098">
    <property type="entry name" value="Fyv10_fam"/>
</dbReference>
<proteinExistence type="predicted"/>
<keyword evidence="2" id="KW-1185">Reference proteome</keyword>
<organism evidence="1 2">
    <name type="scientific">Aduncisulcus paluster</name>
    <dbReference type="NCBI Taxonomy" id="2918883"/>
    <lineage>
        <taxon>Eukaryota</taxon>
        <taxon>Metamonada</taxon>
        <taxon>Carpediemonas-like organisms</taxon>
        <taxon>Aduncisulcus</taxon>
    </lineage>
</organism>
<accession>A0ABQ5KRJ9</accession>
<gene>
    <name evidence="1" type="ORF">ADUPG1_008325</name>
</gene>
<sequence>MDIESTYSNFLISSQRNLEKMLEKPTSDGHTEKFDSSSQVSSELRKAKVHVEGLHKGMKGLLLKFNSTVKSVNSFPSLIDKPFNRCDTLKTLARFYARSGMVTVAQKVEDRRALEMEKEKGETHEAQKSKTKDIISKDIKYGKSTLLVPKKSNSNQVILNNLSTITTLKKCCDKFDIDWIRKWINSLSVPHPSQPIFCHVEKKLLVSVKLAILRAIVVKKIKFGGKTDSISEIYDSMDLGKWKGNEKERAINICKNLLLAASLIRPVRYPFRPSPGIPSQNKLKDELSCRSAQKSLSKACTILASWRVGESEISPLPACIQAGIKIIGPLCEMKERIPKWQEESFITLPYSPKHYINPYHGVFLCPVTHEMTNDSIETTPMRLECGHVISGKAVAQLRSGAGSVKCVYCSKHSHIDNIEKVQII</sequence>
<comment type="caution">
    <text evidence="1">The sequence shown here is derived from an EMBL/GenBank/DDBJ whole genome shotgun (WGS) entry which is preliminary data.</text>
</comment>